<dbReference type="AlphaFoldDB" id="A0A1X0WAX4"/>
<evidence type="ECO:0000313" key="2">
    <source>
        <dbReference type="Proteomes" id="UP000192536"/>
    </source>
</evidence>
<dbReference type="EMBL" id="MRWE01000038">
    <property type="protein sequence ID" value="ORJ23942.1"/>
    <property type="molecule type" value="Genomic_DNA"/>
</dbReference>
<evidence type="ECO:0000313" key="1">
    <source>
        <dbReference type="EMBL" id="ORJ23942.1"/>
    </source>
</evidence>
<organism evidence="1 2">
    <name type="scientific">Rouxiella badensis</name>
    <dbReference type="NCBI Taxonomy" id="1646377"/>
    <lineage>
        <taxon>Bacteria</taxon>
        <taxon>Pseudomonadati</taxon>
        <taxon>Pseudomonadota</taxon>
        <taxon>Gammaproteobacteria</taxon>
        <taxon>Enterobacterales</taxon>
        <taxon>Yersiniaceae</taxon>
        <taxon>Rouxiella</taxon>
    </lineage>
</organism>
<dbReference type="Proteomes" id="UP000192536">
    <property type="component" value="Unassembled WGS sequence"/>
</dbReference>
<reference evidence="1 2" key="1">
    <citation type="journal article" date="2017" name="Int. J. Syst. Evol. Microbiol.">
        <title>Rouxiella badensis sp. nov. and Rouxiella silvae sp. nov. isolated from peat bog soil in Germany and emendation of the genus description.</title>
        <authorList>
            <person name="Le Fleche-Mateos A."/>
            <person name="Kugler J.H."/>
            <person name="Hansen S.H."/>
            <person name="Syldatk C."/>
            <person name="Hausmann R."/>
            <person name="Lomprez F."/>
            <person name="Vandenbogaert M."/>
            <person name="Manuguerra J.C."/>
            <person name="Grimont P.A."/>
        </authorList>
    </citation>
    <scope>NUCLEOTIDE SEQUENCE [LARGE SCALE GENOMIC DNA]</scope>
    <source>
        <strain evidence="1 2">DSM 100043</strain>
    </source>
</reference>
<name>A0A1X0WAX4_9GAMM</name>
<keyword evidence="2" id="KW-1185">Reference proteome</keyword>
<dbReference type="RefSeq" id="WP_084913101.1">
    <property type="nucleotide sequence ID" value="NZ_MRWE01000038.1"/>
</dbReference>
<dbReference type="STRING" id="1646377.BS640_18750"/>
<accession>A0A1X0WAX4</accession>
<comment type="caution">
    <text evidence="1">The sequence shown here is derived from an EMBL/GenBank/DDBJ whole genome shotgun (WGS) entry which is preliminary data.</text>
</comment>
<proteinExistence type="predicted"/>
<protein>
    <submittedName>
        <fullName evidence="1">Uncharacterized protein</fullName>
    </submittedName>
</protein>
<sequence length="123" mass="13354">MFSIKMTKDGSTLLTEAAIVAVHYPQSTAFEDAIYYAASLDVMPPDVITTFPETYTDSLCEEVDVPGLVTAQSRDGHSFPVAVIVTDIEDEQASPLPGVNYQFVYPGDFAIVFDHSGSVLEEV</sequence>
<gene>
    <name evidence="1" type="ORF">BS640_18750</name>
</gene>